<accession>A3IHP5</accession>
<evidence type="ECO:0000313" key="1">
    <source>
        <dbReference type="EMBL" id="EAZ93327.1"/>
    </source>
</evidence>
<comment type="caution">
    <text evidence="1">The sequence shown here is derived from an EMBL/GenBank/DDBJ whole genome shotgun (WGS) entry which is preliminary data.</text>
</comment>
<name>A3IHP5_9CHRO</name>
<reference evidence="1 2" key="1">
    <citation type="submission" date="2007-03" db="EMBL/GenBank/DDBJ databases">
        <authorList>
            <person name="Stal L."/>
            <person name="Ferriera S."/>
            <person name="Johnson J."/>
            <person name="Kravitz S."/>
            <person name="Beeson K."/>
            <person name="Sutton G."/>
            <person name="Rogers Y.-H."/>
            <person name="Friedman R."/>
            <person name="Frazier M."/>
            <person name="Venter J.C."/>
        </authorList>
    </citation>
    <scope>NUCLEOTIDE SEQUENCE [LARGE SCALE GENOMIC DNA]</scope>
    <source>
        <strain evidence="1 2">CCY0110</strain>
    </source>
</reference>
<keyword evidence="2" id="KW-1185">Reference proteome</keyword>
<dbReference type="AlphaFoldDB" id="A3IHP5"/>
<gene>
    <name evidence="1" type="ORF">CY0110_16067</name>
</gene>
<sequence length="42" mass="4697">MVDVCSNFVGNLGEDLTFTTYGTLQGITIVSLMDKYRYESNT</sequence>
<proteinExistence type="predicted"/>
<dbReference type="Proteomes" id="UP000003781">
    <property type="component" value="Unassembled WGS sequence"/>
</dbReference>
<evidence type="ECO:0000313" key="2">
    <source>
        <dbReference type="Proteomes" id="UP000003781"/>
    </source>
</evidence>
<organism evidence="1 2">
    <name type="scientific">Crocosphaera chwakensis CCY0110</name>
    <dbReference type="NCBI Taxonomy" id="391612"/>
    <lineage>
        <taxon>Bacteria</taxon>
        <taxon>Bacillati</taxon>
        <taxon>Cyanobacteriota</taxon>
        <taxon>Cyanophyceae</taxon>
        <taxon>Oscillatoriophycideae</taxon>
        <taxon>Chroococcales</taxon>
        <taxon>Aphanothecaceae</taxon>
        <taxon>Crocosphaera</taxon>
        <taxon>Crocosphaera chwakensis</taxon>
    </lineage>
</organism>
<dbReference type="EMBL" id="AAXW01000002">
    <property type="protein sequence ID" value="EAZ93327.1"/>
    <property type="molecule type" value="Genomic_DNA"/>
</dbReference>
<protein>
    <submittedName>
        <fullName evidence="1">Uncharacterized protein</fullName>
    </submittedName>
</protein>